<dbReference type="EMBL" id="CP012275">
    <property type="protein sequence ID" value="AMV63275.1"/>
    <property type="molecule type" value="Genomic_DNA"/>
</dbReference>
<evidence type="ECO:0000313" key="2">
    <source>
        <dbReference type="Proteomes" id="UP000076405"/>
    </source>
</evidence>
<proteinExistence type="predicted"/>
<dbReference type="AlphaFoldDB" id="A0AAC9FJA7"/>
<sequence>MNKFEFTFHNMHVIISTNDCINSIRINGMLVEHQYHDTEELALAAVMPTAHELVAFYIGWELKTAEMEKNSLRTGKRS</sequence>
<dbReference type="Proteomes" id="UP000076405">
    <property type="component" value="Chromosome"/>
</dbReference>
<reference evidence="1 2" key="1">
    <citation type="journal article" date="2016" name="PLoS ONE">
        <title>The Identification of Novel Diagnostic Marker Genes for the Detection of Beer Spoiling Pediococcus damnosus Strains Using the BlAst Diagnostic Gene findEr.</title>
        <authorList>
            <person name="Behr J."/>
            <person name="Geissler A.J."/>
            <person name="Schmid J."/>
            <person name="Zehe A."/>
            <person name="Vogel R.F."/>
        </authorList>
    </citation>
    <scope>NUCLEOTIDE SEQUENCE [LARGE SCALE GENOMIC DNA]</scope>
    <source>
        <strain evidence="1 2">TMW 2.1533</strain>
    </source>
</reference>
<accession>A0AAC9FJA7</accession>
<dbReference type="RefSeq" id="WP_046871636.1">
    <property type="nucleotide sequence ID" value="NZ_BAAAXI010000180.1"/>
</dbReference>
<evidence type="ECO:0000313" key="1">
    <source>
        <dbReference type="EMBL" id="AMV63275.1"/>
    </source>
</evidence>
<gene>
    <name evidence="1" type="ORF">ADU70_1807</name>
</gene>
<dbReference type="GeneID" id="57276842"/>
<organism evidence="1 2">
    <name type="scientific">Pediococcus damnosus</name>
    <dbReference type="NCBI Taxonomy" id="51663"/>
    <lineage>
        <taxon>Bacteria</taxon>
        <taxon>Bacillati</taxon>
        <taxon>Bacillota</taxon>
        <taxon>Bacilli</taxon>
        <taxon>Lactobacillales</taxon>
        <taxon>Lactobacillaceae</taxon>
        <taxon>Pediococcus</taxon>
    </lineage>
</organism>
<name>A0AAC9FJA7_9LACO</name>
<protein>
    <submittedName>
        <fullName evidence="1">Uncharacterized protein</fullName>
    </submittedName>
</protein>